<dbReference type="PANTHER" id="PTHR10353">
    <property type="entry name" value="GLYCOSYL HYDROLASE"/>
    <property type="match status" value="1"/>
</dbReference>
<keyword evidence="2" id="KW-0378">Hydrolase</keyword>
<dbReference type="InterPro" id="IPR017853">
    <property type="entry name" value="GH"/>
</dbReference>
<comment type="similarity">
    <text evidence="1">Belongs to the glycosyl hydrolase 1 family.</text>
</comment>
<accession>A0A381TGZ5</accession>
<feature type="non-terminal residue" evidence="4">
    <location>
        <position position="141"/>
    </location>
</feature>
<dbReference type="AlphaFoldDB" id="A0A381TGZ5"/>
<dbReference type="EMBL" id="UINC01004501">
    <property type="protein sequence ID" value="SVA14781.1"/>
    <property type="molecule type" value="Genomic_DNA"/>
</dbReference>
<dbReference type="GO" id="GO:0008422">
    <property type="term" value="F:beta-glucosidase activity"/>
    <property type="evidence" value="ECO:0007669"/>
    <property type="project" value="TreeGrafter"/>
</dbReference>
<protein>
    <recommendedName>
        <fullName evidence="5">Glycosyl hydrolase family protein</fullName>
    </recommendedName>
</protein>
<evidence type="ECO:0000256" key="3">
    <source>
        <dbReference type="ARBA" id="ARBA00023295"/>
    </source>
</evidence>
<dbReference type="Gene3D" id="3.20.20.80">
    <property type="entry name" value="Glycosidases"/>
    <property type="match status" value="1"/>
</dbReference>
<dbReference type="GO" id="GO:0005975">
    <property type="term" value="P:carbohydrate metabolic process"/>
    <property type="evidence" value="ECO:0007669"/>
    <property type="project" value="InterPro"/>
</dbReference>
<name>A0A381TGZ5_9ZZZZ</name>
<sequence length="141" mass="15965">MNLTFILIIITSTLGGQNNINHVTDSNSLNVNTFNFPDDFLWGTATAAHQVEGNCVNNNWSNWETSPSSHDYSFLHSKQPAGTACEHWIRYPEDIRLMKELGVNAYRFSVEWSKIEPEQGKFNQNALTHYSMVIDSLIAQG</sequence>
<organism evidence="4">
    <name type="scientific">marine metagenome</name>
    <dbReference type="NCBI Taxonomy" id="408172"/>
    <lineage>
        <taxon>unclassified sequences</taxon>
        <taxon>metagenomes</taxon>
        <taxon>ecological metagenomes</taxon>
    </lineage>
</organism>
<keyword evidence="3" id="KW-0326">Glycosidase</keyword>
<dbReference type="InterPro" id="IPR001360">
    <property type="entry name" value="Glyco_hydro_1"/>
</dbReference>
<dbReference type="PANTHER" id="PTHR10353:SF209">
    <property type="entry name" value="GALACTOLIPID GALACTOSYLTRANSFERASE SFR2, CHLOROPLASTIC"/>
    <property type="match status" value="1"/>
</dbReference>
<evidence type="ECO:0000313" key="4">
    <source>
        <dbReference type="EMBL" id="SVA14781.1"/>
    </source>
</evidence>
<reference evidence="4" key="1">
    <citation type="submission" date="2018-05" db="EMBL/GenBank/DDBJ databases">
        <authorList>
            <person name="Lanie J.A."/>
            <person name="Ng W.-L."/>
            <person name="Kazmierczak K.M."/>
            <person name="Andrzejewski T.M."/>
            <person name="Davidsen T.M."/>
            <person name="Wayne K.J."/>
            <person name="Tettelin H."/>
            <person name="Glass J.I."/>
            <person name="Rusch D."/>
            <person name="Podicherti R."/>
            <person name="Tsui H.-C.T."/>
            <person name="Winkler M.E."/>
        </authorList>
    </citation>
    <scope>NUCLEOTIDE SEQUENCE</scope>
</reference>
<proteinExistence type="inferred from homology"/>
<evidence type="ECO:0000256" key="2">
    <source>
        <dbReference type="ARBA" id="ARBA00022801"/>
    </source>
</evidence>
<dbReference type="SUPFAM" id="SSF51445">
    <property type="entry name" value="(Trans)glycosidases"/>
    <property type="match status" value="1"/>
</dbReference>
<evidence type="ECO:0000256" key="1">
    <source>
        <dbReference type="ARBA" id="ARBA00010838"/>
    </source>
</evidence>
<gene>
    <name evidence="4" type="ORF">METZ01_LOCUS67635</name>
</gene>
<dbReference type="Pfam" id="PF00232">
    <property type="entry name" value="Glyco_hydro_1"/>
    <property type="match status" value="1"/>
</dbReference>
<evidence type="ECO:0008006" key="5">
    <source>
        <dbReference type="Google" id="ProtNLM"/>
    </source>
</evidence>